<dbReference type="OrthoDB" id="17560at2759"/>
<keyword evidence="3" id="KW-1185">Reference proteome</keyword>
<dbReference type="AlphaFoldDB" id="A0A8J2PVX1"/>
<feature type="non-terminal residue" evidence="2">
    <location>
        <position position="1"/>
    </location>
</feature>
<comment type="caution">
    <text evidence="2">The sequence shown here is derived from an EMBL/GenBank/DDBJ whole genome shotgun (WGS) entry which is preliminary data.</text>
</comment>
<dbReference type="PANTHER" id="PTHR47668:SF1">
    <property type="entry name" value="DIENELACTONE HYDROLASE DOMAIN-CONTAINING PROTEIN-RELATED"/>
    <property type="match status" value="1"/>
</dbReference>
<reference evidence="2" key="1">
    <citation type="submission" date="2021-06" db="EMBL/GenBank/DDBJ databases">
        <authorList>
            <person name="Hodson N. C."/>
            <person name="Mongue J. A."/>
            <person name="Jaron S. K."/>
        </authorList>
    </citation>
    <scope>NUCLEOTIDE SEQUENCE</scope>
</reference>
<evidence type="ECO:0000259" key="1">
    <source>
        <dbReference type="Pfam" id="PF01738"/>
    </source>
</evidence>
<protein>
    <recommendedName>
        <fullName evidence="1">Dienelactone hydrolase domain-containing protein</fullName>
    </recommendedName>
</protein>
<organism evidence="2 3">
    <name type="scientific">Allacma fusca</name>
    <dbReference type="NCBI Taxonomy" id="39272"/>
    <lineage>
        <taxon>Eukaryota</taxon>
        <taxon>Metazoa</taxon>
        <taxon>Ecdysozoa</taxon>
        <taxon>Arthropoda</taxon>
        <taxon>Hexapoda</taxon>
        <taxon>Collembola</taxon>
        <taxon>Symphypleona</taxon>
        <taxon>Sminthuridae</taxon>
        <taxon>Allacma</taxon>
    </lineage>
</organism>
<gene>
    <name evidence="2" type="ORF">AFUS01_LOCUS33867</name>
</gene>
<sequence length="131" mass="14260">MAELYQFIDTKGNWDKTVRADTEKVLAHYKTLKDPTFAILGLCWGGMVAAAAAGQLAAEFKVAAMVHPSGITLDLVKNISLPTYIITCAGDPDLNDCFIVLQQKLGTHCGYKRFNDVHHGFAAARGNYSDP</sequence>
<accession>A0A8J2PVX1</accession>
<dbReference type="Proteomes" id="UP000708208">
    <property type="component" value="Unassembled WGS sequence"/>
</dbReference>
<dbReference type="EMBL" id="CAJVCH010530220">
    <property type="protein sequence ID" value="CAG7823665.1"/>
    <property type="molecule type" value="Genomic_DNA"/>
</dbReference>
<name>A0A8J2PVX1_9HEXA</name>
<dbReference type="Pfam" id="PF01738">
    <property type="entry name" value="DLH"/>
    <property type="match status" value="1"/>
</dbReference>
<dbReference type="InterPro" id="IPR002925">
    <property type="entry name" value="Dienelactn_hydro"/>
</dbReference>
<feature type="domain" description="Dienelactone hydrolase" evidence="1">
    <location>
        <begin position="15"/>
        <end position="127"/>
    </location>
</feature>
<evidence type="ECO:0000313" key="2">
    <source>
        <dbReference type="EMBL" id="CAG7823665.1"/>
    </source>
</evidence>
<dbReference type="PANTHER" id="PTHR47668">
    <property type="entry name" value="DIENELACTONE HYDROLASE FAMILY PROTEIN (AFU_ORTHOLOGUE AFUA_6G01940)"/>
    <property type="match status" value="1"/>
</dbReference>
<dbReference type="GO" id="GO:0016787">
    <property type="term" value="F:hydrolase activity"/>
    <property type="evidence" value="ECO:0007669"/>
    <property type="project" value="InterPro"/>
</dbReference>
<proteinExistence type="predicted"/>
<evidence type="ECO:0000313" key="3">
    <source>
        <dbReference type="Proteomes" id="UP000708208"/>
    </source>
</evidence>